<feature type="binding site" evidence="9">
    <location>
        <begin position="136"/>
        <end position="137"/>
    </location>
    <ligand>
        <name>pyridoxal 5'-phosphate</name>
        <dbReference type="ChEBI" id="CHEBI:597326"/>
    </ligand>
</feature>
<comment type="caution">
    <text evidence="10">The sequence shown here is derived from an EMBL/GenBank/DDBJ whole genome shotgun (WGS) entry which is preliminary data.</text>
</comment>
<dbReference type="InterPro" id="IPR015421">
    <property type="entry name" value="PyrdxlP-dep_Trfase_major"/>
</dbReference>
<comment type="cofactor">
    <cofactor evidence="1 9">
        <name>pyridoxal 5'-phosphate</name>
        <dbReference type="ChEBI" id="CHEBI:597326"/>
    </cofactor>
</comment>
<comment type="subunit">
    <text evidence="9">Homodimer.</text>
</comment>
<proteinExistence type="inferred from homology"/>
<feature type="binding site" evidence="9">
    <location>
        <position position="169"/>
    </location>
    <ligand>
        <name>substrate</name>
    </ligand>
</feature>
<dbReference type="PANTHER" id="PTHR42684:SF17">
    <property type="entry name" value="ADENOSYLMETHIONINE-8-AMINO-7-OXONONANOATE AMINOTRANSFERASE"/>
    <property type="match status" value="1"/>
</dbReference>
<feature type="site" description="Participates in the substrate recognition with KAPA and in a stacking interaction with the adenine ring of SAM" evidence="9">
    <location>
        <position position="41"/>
    </location>
</feature>
<feature type="binding site" evidence="9">
    <location>
        <position position="409"/>
    </location>
    <ligand>
        <name>substrate</name>
    </ligand>
</feature>
<dbReference type="PANTHER" id="PTHR42684">
    <property type="entry name" value="ADENOSYLMETHIONINE-8-AMINO-7-OXONONANOATE AMINOTRANSFERASE"/>
    <property type="match status" value="1"/>
</dbReference>
<comment type="catalytic activity">
    <reaction evidence="8 9">
        <text>(8S)-8-amino-7-oxononanoate + S-adenosyl-L-methionine = S-adenosyl-4-methylsulfanyl-2-oxobutanoate + (7R,8S)-7,8-diammoniononanoate</text>
        <dbReference type="Rhea" id="RHEA:16861"/>
        <dbReference type="ChEBI" id="CHEBI:16490"/>
        <dbReference type="ChEBI" id="CHEBI:59789"/>
        <dbReference type="ChEBI" id="CHEBI:149468"/>
        <dbReference type="ChEBI" id="CHEBI:149469"/>
        <dbReference type="EC" id="2.6.1.62"/>
    </reaction>
</comment>
<name>A0ABW5ANR9_9BRAD</name>
<evidence type="ECO:0000256" key="9">
    <source>
        <dbReference type="HAMAP-Rule" id="MF_00834"/>
    </source>
</evidence>
<dbReference type="Pfam" id="PF00202">
    <property type="entry name" value="Aminotran_3"/>
    <property type="match status" value="1"/>
</dbReference>
<dbReference type="EMBL" id="JBHUIW010000020">
    <property type="protein sequence ID" value="MFD2183825.1"/>
    <property type="molecule type" value="Genomic_DNA"/>
</dbReference>
<dbReference type="CDD" id="cd00610">
    <property type="entry name" value="OAT_like"/>
    <property type="match status" value="1"/>
</dbReference>
<dbReference type="Gene3D" id="3.40.640.10">
    <property type="entry name" value="Type I PLP-dependent aspartate aminotransferase-like (Major domain)"/>
    <property type="match status" value="1"/>
</dbReference>
<feature type="modified residue" description="N6-(pyridoxal phosphate)lysine" evidence="9">
    <location>
        <position position="292"/>
    </location>
</feature>
<keyword evidence="5 9" id="KW-0949">S-adenosyl-L-methionine</keyword>
<dbReference type="PROSITE" id="PS00600">
    <property type="entry name" value="AA_TRANSFER_CLASS_3"/>
    <property type="match status" value="1"/>
</dbReference>
<keyword evidence="3 9" id="KW-0032">Aminotransferase</keyword>
<evidence type="ECO:0000256" key="7">
    <source>
        <dbReference type="ARBA" id="ARBA00022898"/>
    </source>
</evidence>
<organism evidence="10 11">
    <name type="scientific">Rhodoplanes azumiensis</name>
    <dbReference type="NCBI Taxonomy" id="1897628"/>
    <lineage>
        <taxon>Bacteria</taxon>
        <taxon>Pseudomonadati</taxon>
        <taxon>Pseudomonadota</taxon>
        <taxon>Alphaproteobacteria</taxon>
        <taxon>Hyphomicrobiales</taxon>
        <taxon>Nitrobacteraceae</taxon>
        <taxon>Rhodoplanes</taxon>
    </lineage>
</organism>
<comment type="subcellular location">
    <subcellularLocation>
        <location evidence="9">Cytoplasm</location>
    </subcellularLocation>
</comment>
<evidence type="ECO:0000256" key="2">
    <source>
        <dbReference type="ARBA" id="ARBA00005063"/>
    </source>
</evidence>
<protein>
    <recommendedName>
        <fullName evidence="9">Adenosylmethionine-8-amino-7-oxononanoate aminotransferase</fullName>
        <ecNumber evidence="9">2.6.1.62</ecNumber>
    </recommendedName>
    <alternativeName>
        <fullName evidence="9">7,8-diamino-pelargonic acid aminotransferase</fullName>
        <shortName evidence="9">DAPA AT</shortName>
        <shortName evidence="9">DAPA aminotransferase</shortName>
    </alternativeName>
    <alternativeName>
        <fullName evidence="9">7,8-diaminononanoate synthase</fullName>
        <shortName evidence="9">DANS</shortName>
    </alternativeName>
    <alternativeName>
        <fullName evidence="9">Diaminopelargonic acid synthase</fullName>
    </alternativeName>
</protein>
<dbReference type="EC" id="2.6.1.62" evidence="9"/>
<keyword evidence="11" id="KW-1185">Reference proteome</keyword>
<feature type="binding site" evidence="9">
    <location>
        <position position="76"/>
    </location>
    <ligand>
        <name>substrate</name>
    </ligand>
</feature>
<comment type="pathway">
    <text evidence="2 9">Cofactor biosynthesis; biotin biosynthesis; 7,8-diaminononanoate from 8-amino-7-oxononanoate (SAM route): step 1/1.</text>
</comment>
<comment type="similarity">
    <text evidence="9">Belongs to the class-III pyridoxal-phosphate-dependent aminotransferase family. BioA subfamily.</text>
</comment>
<dbReference type="PIRSF" id="PIRSF000521">
    <property type="entry name" value="Transaminase_4ab_Lys_Orn"/>
    <property type="match status" value="1"/>
</dbReference>
<feature type="binding site" evidence="9">
    <location>
        <begin position="327"/>
        <end position="328"/>
    </location>
    <ligand>
        <name>pyridoxal 5'-phosphate</name>
        <dbReference type="ChEBI" id="CHEBI:597326"/>
    </ligand>
</feature>
<dbReference type="Proteomes" id="UP001597314">
    <property type="component" value="Unassembled WGS sequence"/>
</dbReference>
<evidence type="ECO:0000256" key="6">
    <source>
        <dbReference type="ARBA" id="ARBA00022756"/>
    </source>
</evidence>
<keyword evidence="7 9" id="KW-0663">Pyridoxal phosphate</keyword>
<dbReference type="InterPro" id="IPR005815">
    <property type="entry name" value="BioA"/>
</dbReference>
<accession>A0ABW5ANR9</accession>
<dbReference type="GO" id="GO:0004015">
    <property type="term" value="F:adenosylmethionine-8-amino-7-oxononanoate transaminase activity"/>
    <property type="evidence" value="ECO:0007669"/>
    <property type="project" value="UniProtKB-EC"/>
</dbReference>
<evidence type="ECO:0000313" key="11">
    <source>
        <dbReference type="Proteomes" id="UP001597314"/>
    </source>
</evidence>
<evidence type="ECO:0000256" key="3">
    <source>
        <dbReference type="ARBA" id="ARBA00022576"/>
    </source>
</evidence>
<feature type="binding site" evidence="9">
    <location>
        <position position="292"/>
    </location>
    <ligand>
        <name>substrate</name>
    </ligand>
</feature>
<feature type="binding site" evidence="9">
    <location>
        <position position="263"/>
    </location>
    <ligand>
        <name>pyridoxal 5'-phosphate</name>
        <dbReference type="ChEBI" id="CHEBI:597326"/>
    </ligand>
</feature>
<gene>
    <name evidence="9" type="primary">bioA</name>
    <name evidence="10" type="ORF">ACFSOX_16845</name>
</gene>
<dbReference type="InterPro" id="IPR015424">
    <property type="entry name" value="PyrdxlP-dep_Trfase"/>
</dbReference>
<dbReference type="RefSeq" id="WP_378478974.1">
    <property type="nucleotide sequence ID" value="NZ_JBHUIW010000020.1"/>
</dbReference>
<dbReference type="SUPFAM" id="SSF53383">
    <property type="entry name" value="PLP-dependent transferases"/>
    <property type="match status" value="1"/>
</dbReference>
<dbReference type="HAMAP" id="MF_00834">
    <property type="entry name" value="BioA"/>
    <property type="match status" value="1"/>
</dbReference>
<dbReference type="Gene3D" id="3.90.1150.10">
    <property type="entry name" value="Aspartate Aminotransferase, domain 1"/>
    <property type="match status" value="1"/>
</dbReference>
<evidence type="ECO:0000256" key="1">
    <source>
        <dbReference type="ARBA" id="ARBA00001933"/>
    </source>
</evidence>
<dbReference type="InterPro" id="IPR005814">
    <property type="entry name" value="Aminotrans_3"/>
</dbReference>
<reference evidence="11" key="1">
    <citation type="journal article" date="2019" name="Int. J. Syst. Evol. Microbiol.">
        <title>The Global Catalogue of Microorganisms (GCM) 10K type strain sequencing project: providing services to taxonomists for standard genome sequencing and annotation.</title>
        <authorList>
            <consortium name="The Broad Institute Genomics Platform"/>
            <consortium name="The Broad Institute Genome Sequencing Center for Infectious Disease"/>
            <person name="Wu L."/>
            <person name="Ma J."/>
        </authorList>
    </citation>
    <scope>NUCLEOTIDE SEQUENCE [LARGE SCALE GENOMIC DNA]</scope>
    <source>
        <strain evidence="11">CGMCC 1.6774</strain>
    </source>
</reference>
<dbReference type="InterPro" id="IPR015422">
    <property type="entry name" value="PyrdxlP-dep_Trfase_small"/>
</dbReference>
<evidence type="ECO:0000256" key="8">
    <source>
        <dbReference type="ARBA" id="ARBA00048449"/>
    </source>
</evidence>
<dbReference type="NCBIfam" id="NF004624">
    <property type="entry name" value="PRK05964.1"/>
    <property type="match status" value="1"/>
</dbReference>
<feature type="binding site" evidence="9">
    <location>
        <position position="326"/>
    </location>
    <ligand>
        <name>substrate</name>
    </ligand>
</feature>
<comment type="function">
    <text evidence="9">Catalyzes the transfer of the alpha-amino group from S-adenosyl-L-methionine (SAM) to 7-keto-8-aminopelargonic acid (KAPA) to form 7,8-diaminopelargonic acid (DAPA). It is the only aminotransferase known to utilize SAM as an amino donor.</text>
</comment>
<keyword evidence="4 9" id="KW-0808">Transferase</keyword>
<evidence type="ECO:0000256" key="4">
    <source>
        <dbReference type="ARBA" id="ARBA00022679"/>
    </source>
</evidence>
<dbReference type="NCBIfam" id="TIGR00508">
    <property type="entry name" value="bioA"/>
    <property type="match status" value="1"/>
</dbReference>
<evidence type="ECO:0000313" key="10">
    <source>
        <dbReference type="EMBL" id="MFD2183825.1"/>
    </source>
</evidence>
<keyword evidence="6 9" id="KW-0093">Biotin biosynthesis</keyword>
<dbReference type="InterPro" id="IPR049704">
    <property type="entry name" value="Aminotrans_3_PPA_site"/>
</dbReference>
<sequence length="442" mass="47144">MSRRTATLRRPRWTGLASVPESAQAAPAWHADGLAHVWLPYAQMKTAAPPLPVAATRGSRIVLADGRELVDGVASWWTACHGYNHPHIAAAVARQLATMPHVMLGGLLHEPAARLATRLAALLPGDLDRVFFTDSGSVAVEVAMKMAVQYWINSGVRGRTKFVAFRGGYHGDTTGTMAVCDPDEGMHRLFHGLLPEQFIADLPCDDESTAALDRLLGERADEVAGIIVEPLVQGAGGMLFHDAAVLQRLRAAADKHGTLLIFDEVFTGFGRTGTMFACAQAGVVPDILTLSKALTGGTMPLAATVASRRVFEAFWSDDPMHALMHGPTFMGNPLACAAANASLDLFAREPRLAQVAAIAAQLTEQLAPCRDLPGVVDVRVRGAIGAVELETIDIPALKARFVEAGVYVRPFGRIVYLTPAFTIGEADLARLTGAIVRVLGTR</sequence>
<evidence type="ECO:0000256" key="5">
    <source>
        <dbReference type="ARBA" id="ARBA00022691"/>
    </source>
</evidence>
<keyword evidence="9" id="KW-0963">Cytoplasm</keyword>